<accession>A0A3N4N9I8</accession>
<dbReference type="OrthoDB" id="571721at2"/>
<dbReference type="EMBL" id="RPFL01000004">
    <property type="protein sequence ID" value="RPD90196.1"/>
    <property type="molecule type" value="Genomic_DNA"/>
</dbReference>
<protein>
    <submittedName>
        <fullName evidence="1">Uncharacterized protein</fullName>
    </submittedName>
</protein>
<organism evidence="1 2">
    <name type="scientific">Neisseria weixii</name>
    <dbReference type="NCBI Taxonomy" id="1853276"/>
    <lineage>
        <taxon>Bacteria</taxon>
        <taxon>Pseudomonadati</taxon>
        <taxon>Pseudomonadota</taxon>
        <taxon>Betaproteobacteria</taxon>
        <taxon>Neisseriales</taxon>
        <taxon>Neisseriaceae</taxon>
        <taxon>Neisseria</taxon>
    </lineage>
</organism>
<keyword evidence="2" id="KW-1185">Reference proteome</keyword>
<reference evidence="1 2" key="1">
    <citation type="submission" date="2018-11" db="EMBL/GenBank/DDBJ databases">
        <title>Neisseria weixii sp. nov. isolated from the rectal contents of plateau pika (Ochotona cruzoniae).</title>
        <authorList>
            <person name="Zhang G."/>
        </authorList>
    </citation>
    <scope>NUCLEOTIDE SEQUENCE [LARGE SCALE GENOMIC DNA]</scope>
    <source>
        <strain evidence="1 2">10009</strain>
    </source>
</reference>
<gene>
    <name evidence="1" type="ORF">EGK74_02580</name>
</gene>
<sequence length="276" mass="31947">MNKKWHYLPEVSSCFSEKVEEIERHLSLLAIMLSKGAVIEYKSDMGKMKQKRVLELCDTHPLKAGAVLMIYNFIESISTALMKDIHEYLNGELPSRALTEISEKLRNTIINFNCNLKLNDLKEYFDNYANKEDSIDKILIDGWLKKSKELATEKDDEGVSYDKYFNGNVDFRKLKTELDGLGLKSCLIDDIVSDKSRRRYKIHADSKKKRPSSILEIKSGRNRLAHGSMTFSEFGQKKSLDEIKMHFENIQGFFDGLFDIINNSLKQQYHVQNLSQ</sequence>
<dbReference type="AlphaFoldDB" id="A0A3N4N9I8"/>
<name>A0A3N4N9I8_9NEIS</name>
<comment type="caution">
    <text evidence="1">The sequence shown here is derived from an EMBL/GenBank/DDBJ whole genome shotgun (WGS) entry which is preliminary data.</text>
</comment>
<dbReference type="RefSeq" id="WP_096294836.1">
    <property type="nucleotide sequence ID" value="NZ_CP023429.1"/>
</dbReference>
<evidence type="ECO:0000313" key="1">
    <source>
        <dbReference type="EMBL" id="RPD90196.1"/>
    </source>
</evidence>
<proteinExistence type="predicted"/>
<evidence type="ECO:0000313" key="2">
    <source>
        <dbReference type="Proteomes" id="UP000272412"/>
    </source>
</evidence>
<dbReference type="KEGG" id="nwx:CGZ65_03475"/>
<dbReference type="Proteomes" id="UP000272412">
    <property type="component" value="Unassembled WGS sequence"/>
</dbReference>